<evidence type="ECO:0000313" key="2">
    <source>
        <dbReference type="EMBL" id="SEG73614.1"/>
    </source>
</evidence>
<dbReference type="Pfam" id="PF08818">
    <property type="entry name" value="DUF1801"/>
    <property type="match status" value="1"/>
</dbReference>
<dbReference type="OrthoDB" id="192368at2"/>
<name>A0A1H6CKT4_9ACTN</name>
<dbReference type="Proteomes" id="UP000236723">
    <property type="component" value="Unassembled WGS sequence"/>
</dbReference>
<reference evidence="3" key="1">
    <citation type="submission" date="2016-10" db="EMBL/GenBank/DDBJ databases">
        <authorList>
            <person name="Varghese N."/>
            <person name="Submissions S."/>
        </authorList>
    </citation>
    <scope>NUCLEOTIDE SEQUENCE [LARGE SCALE GENOMIC DNA]</scope>
    <source>
        <strain evidence="3">DSM 43163</strain>
    </source>
</reference>
<dbReference type="InterPro" id="IPR014922">
    <property type="entry name" value="YdhG-like"/>
</dbReference>
<gene>
    <name evidence="2" type="ORF">SAMN04489712_110132</name>
</gene>
<keyword evidence="3" id="KW-1185">Reference proteome</keyword>
<dbReference type="AlphaFoldDB" id="A0A1H6CKT4"/>
<dbReference type="SUPFAM" id="SSF159888">
    <property type="entry name" value="YdhG-like"/>
    <property type="match status" value="1"/>
</dbReference>
<feature type="domain" description="YdhG-like" evidence="1">
    <location>
        <begin position="18"/>
        <end position="114"/>
    </location>
</feature>
<evidence type="ECO:0000313" key="3">
    <source>
        <dbReference type="Proteomes" id="UP000236723"/>
    </source>
</evidence>
<proteinExistence type="predicted"/>
<dbReference type="Gene3D" id="3.90.1150.200">
    <property type="match status" value="1"/>
</dbReference>
<protein>
    <recommendedName>
        <fullName evidence="1">YdhG-like domain-containing protein</fullName>
    </recommendedName>
</protein>
<organism evidence="2 3">
    <name type="scientific">Thermomonospora echinospora</name>
    <dbReference type="NCBI Taxonomy" id="1992"/>
    <lineage>
        <taxon>Bacteria</taxon>
        <taxon>Bacillati</taxon>
        <taxon>Actinomycetota</taxon>
        <taxon>Actinomycetes</taxon>
        <taxon>Streptosporangiales</taxon>
        <taxon>Thermomonosporaceae</taxon>
        <taxon>Thermomonospora</taxon>
    </lineage>
</organism>
<accession>A0A1H6CKT4</accession>
<dbReference type="RefSeq" id="WP_103939844.1">
    <property type="nucleotide sequence ID" value="NZ_FNVO01000010.1"/>
</dbReference>
<dbReference type="EMBL" id="FNVO01000010">
    <property type="protein sequence ID" value="SEG73614.1"/>
    <property type="molecule type" value="Genomic_DNA"/>
</dbReference>
<sequence>MTTSTTVEEYLASLSEAQRQIADKLLPLIEQVLPGTGAMWHGHPVWSLGDKPGKSPVCLLKAYSSYVTFGLWRGQQVNDPSGRLEAGARTMATVKLRTPDDIDGDLFTDWLHQARALEQPDKPDNG</sequence>
<evidence type="ECO:0000259" key="1">
    <source>
        <dbReference type="Pfam" id="PF08818"/>
    </source>
</evidence>